<feature type="domain" description="Glycosyl transferase family 28 C-terminal" evidence="5">
    <location>
        <begin position="237"/>
        <end position="361"/>
    </location>
</feature>
<dbReference type="PANTHER" id="PTHR43025:SF3">
    <property type="entry name" value="MONOGALACTOSYLDIACYLGLYCEROL SYNTHASE 1, CHLOROPLASTIC"/>
    <property type="match status" value="1"/>
</dbReference>
<keyword evidence="3" id="KW-0328">Glycosyltransferase</keyword>
<dbReference type="HOGENOM" id="CLU_028367_0_1_9"/>
<reference evidence="7 8" key="1">
    <citation type="submission" date="2011-09" db="EMBL/GenBank/DDBJ databases">
        <title>The Genome Sequence of Bacillus smithii 7_3_47FAA.</title>
        <authorList>
            <consortium name="The Broad Institute Genome Sequencing Platform"/>
            <person name="Earl A."/>
            <person name="Ward D."/>
            <person name="Feldgarden M."/>
            <person name="Gevers D."/>
            <person name="Daigneault M."/>
            <person name="Strauss J."/>
            <person name="Allen-Vercoe E."/>
            <person name="Young S.K."/>
            <person name="Zeng Q."/>
            <person name="Gargeya S."/>
            <person name="Fitzgerald M."/>
            <person name="Haas B."/>
            <person name="Abouelleil A."/>
            <person name="Alvarado L."/>
            <person name="Arachchi H.M."/>
            <person name="Berlin A."/>
            <person name="Brown A."/>
            <person name="Chapman S.B."/>
            <person name="Chen Z."/>
            <person name="Dunbar C."/>
            <person name="Freedman E."/>
            <person name="Gearin G."/>
            <person name="Goldberg J."/>
            <person name="Griggs A."/>
            <person name="Gujja S."/>
            <person name="Heiman D."/>
            <person name="Howarth C."/>
            <person name="Larson L."/>
            <person name="Lui A."/>
            <person name="MacDonald P.J.P."/>
            <person name="Montmayeur A."/>
            <person name="Murphy C."/>
            <person name="Neiman D."/>
            <person name="Pearson M."/>
            <person name="Priest M."/>
            <person name="Roberts A."/>
            <person name="Saif S."/>
            <person name="Shea T."/>
            <person name="Shenoy N."/>
            <person name="Sisk P."/>
            <person name="Stolte C."/>
            <person name="Sykes S."/>
            <person name="Wortman J."/>
            <person name="Nusbaum C."/>
            <person name="Birren B."/>
        </authorList>
    </citation>
    <scope>NUCLEOTIDE SEQUENCE [LARGE SCALE GENOMIC DNA]</scope>
    <source>
        <strain evidence="7 8">7_3_47FAA</strain>
    </source>
</reference>
<evidence type="ECO:0000313" key="7">
    <source>
        <dbReference type="EMBL" id="EHL79437.1"/>
    </source>
</evidence>
<dbReference type="SUPFAM" id="SSF53756">
    <property type="entry name" value="UDP-Glycosyltransferase/glycogen phosphorylase"/>
    <property type="match status" value="1"/>
</dbReference>
<dbReference type="EMBL" id="ACWF01000012">
    <property type="protein sequence ID" value="EHL79437.1"/>
    <property type="molecule type" value="Genomic_DNA"/>
</dbReference>
<dbReference type="Pfam" id="PF06925">
    <property type="entry name" value="MGDG_synth"/>
    <property type="match status" value="1"/>
</dbReference>
<evidence type="ECO:0000313" key="8">
    <source>
        <dbReference type="Proteomes" id="UP000011747"/>
    </source>
</evidence>
<evidence type="ECO:0000259" key="6">
    <source>
        <dbReference type="Pfam" id="PF06925"/>
    </source>
</evidence>
<dbReference type="PATRIC" id="fig|665952.3.peg.332"/>
<feature type="domain" description="Diacylglycerol glucosyltransferase N-terminal" evidence="6">
    <location>
        <begin position="20"/>
        <end position="185"/>
    </location>
</feature>
<sequence>MSKVTKNKILILSGTFGQGHLQAAKALEEAVQLCFPNVQPVVFDFIAWAHPHMYPISNYLYIKGLKVFPQLYGFFYQKTHPKSVFSTRIQSLFFVGLRKMLQLLEKEKPAVVVSTHPFVSGILSKLKEYGLTNIPFVTVITDHTDHSCWIHPFTDLYIVGSNEGKKRLLRRNIPEEKIASTGIPIQTKFLFPYKRDEFIVKHGLDAELPTVLIMGGGDGLFGKGFLNLPTLESIPETLQLIILCGRNQKLKQKLELELKQSKHRIHLFSYVEYVHELMAVSDIIITKPGGVTTSEALAMELPMILYHPLPGQEQENARYLTKSGAAILSENPDDLIYQISNLIKNKPLLLKMKKNSERIQKKAAAFDAVLAIYQLMAMTSHPTYIVANGLQLKKRKSARFFKKRTSILHING</sequence>
<dbReference type="AlphaFoldDB" id="G9QHE0"/>
<proteinExistence type="inferred from homology"/>
<evidence type="ECO:0000256" key="4">
    <source>
        <dbReference type="ARBA" id="ARBA00022679"/>
    </source>
</evidence>
<dbReference type="Pfam" id="PF04101">
    <property type="entry name" value="Glyco_tran_28_C"/>
    <property type="match status" value="1"/>
</dbReference>
<evidence type="ECO:0008006" key="9">
    <source>
        <dbReference type="Google" id="ProtNLM"/>
    </source>
</evidence>
<dbReference type="Proteomes" id="UP000011747">
    <property type="component" value="Unassembled WGS sequence"/>
</dbReference>
<dbReference type="RefSeq" id="WP_003352605.1">
    <property type="nucleotide sequence ID" value="NZ_JH414740.1"/>
</dbReference>
<evidence type="ECO:0000256" key="3">
    <source>
        <dbReference type="ARBA" id="ARBA00022676"/>
    </source>
</evidence>
<accession>G9QHE0</accession>
<protein>
    <recommendedName>
        <fullName evidence="9">Monogalactosyldiacylglycerol synthase</fullName>
    </recommendedName>
</protein>
<evidence type="ECO:0000256" key="2">
    <source>
        <dbReference type="ARBA" id="ARBA00006962"/>
    </source>
</evidence>
<gene>
    <name evidence="7" type="ORF">HMPREF1015_01199</name>
</gene>
<dbReference type="InterPro" id="IPR007235">
    <property type="entry name" value="Glyco_trans_28_C"/>
</dbReference>
<name>G9QHE0_9BACI</name>
<dbReference type="PANTHER" id="PTHR43025">
    <property type="entry name" value="MONOGALACTOSYLDIACYLGLYCEROL SYNTHASE"/>
    <property type="match status" value="1"/>
</dbReference>
<dbReference type="InterPro" id="IPR050519">
    <property type="entry name" value="Glycosyltransf_28_UgtP"/>
</dbReference>
<dbReference type="GO" id="GO:0009247">
    <property type="term" value="P:glycolipid biosynthetic process"/>
    <property type="evidence" value="ECO:0007669"/>
    <property type="project" value="InterPro"/>
</dbReference>
<comment type="subcellular location">
    <subcellularLocation>
        <location evidence="1">Membrane</location>
    </subcellularLocation>
</comment>
<dbReference type="GO" id="GO:0016020">
    <property type="term" value="C:membrane"/>
    <property type="evidence" value="ECO:0007669"/>
    <property type="project" value="UniProtKB-SubCell"/>
</dbReference>
<organism evidence="7 8">
    <name type="scientific">Bacillus smithii 7_3_47FAA</name>
    <dbReference type="NCBI Taxonomy" id="665952"/>
    <lineage>
        <taxon>Bacteria</taxon>
        <taxon>Bacillati</taxon>
        <taxon>Bacillota</taxon>
        <taxon>Bacilli</taxon>
        <taxon>Bacillales</taxon>
        <taxon>Bacillaceae</taxon>
        <taxon>Bacillus</taxon>
    </lineage>
</organism>
<evidence type="ECO:0000256" key="1">
    <source>
        <dbReference type="ARBA" id="ARBA00004370"/>
    </source>
</evidence>
<dbReference type="GO" id="GO:0016758">
    <property type="term" value="F:hexosyltransferase activity"/>
    <property type="evidence" value="ECO:0007669"/>
    <property type="project" value="InterPro"/>
</dbReference>
<evidence type="ECO:0000259" key="5">
    <source>
        <dbReference type="Pfam" id="PF04101"/>
    </source>
</evidence>
<keyword evidence="4" id="KW-0808">Transferase</keyword>
<comment type="similarity">
    <text evidence="2">Belongs to the glycosyltransferase 28 family.</text>
</comment>
<keyword evidence="8" id="KW-1185">Reference proteome</keyword>
<comment type="caution">
    <text evidence="7">The sequence shown here is derived from an EMBL/GenBank/DDBJ whole genome shotgun (WGS) entry which is preliminary data.</text>
</comment>
<dbReference type="Gene3D" id="3.40.50.2000">
    <property type="entry name" value="Glycogen Phosphorylase B"/>
    <property type="match status" value="1"/>
</dbReference>
<dbReference type="InterPro" id="IPR009695">
    <property type="entry name" value="Diacylglyc_glucosyltr_N"/>
</dbReference>